<protein>
    <submittedName>
        <fullName evidence="4">Pitrilysin family protein</fullName>
    </submittedName>
</protein>
<proteinExistence type="predicted"/>
<dbReference type="Pfam" id="PF00675">
    <property type="entry name" value="Peptidase_M16"/>
    <property type="match status" value="1"/>
</dbReference>
<accession>A0AAE3SM17</accession>
<gene>
    <name evidence="4" type="ORF">OO016_01540</name>
</gene>
<name>A0AAE3SM17_9FLAO</name>
<reference evidence="4" key="1">
    <citation type="submission" date="2022-11" db="EMBL/GenBank/DDBJ databases">
        <title>The characterization of three novel Bacteroidetes species and genomic analysis of their roles in tidal elemental geochemical cycles.</title>
        <authorList>
            <person name="Ma K.-J."/>
        </authorList>
    </citation>
    <scope>NUCLEOTIDE SEQUENCE</scope>
    <source>
        <strain evidence="4">M415</strain>
    </source>
</reference>
<organism evidence="4 5">
    <name type="scientific">Lentiprolixibacter aurantiacus</name>
    <dbReference type="NCBI Taxonomy" id="2993939"/>
    <lineage>
        <taxon>Bacteria</taxon>
        <taxon>Pseudomonadati</taxon>
        <taxon>Bacteroidota</taxon>
        <taxon>Flavobacteriia</taxon>
        <taxon>Flavobacteriales</taxon>
        <taxon>Flavobacteriaceae</taxon>
        <taxon>Lentiprolixibacter</taxon>
    </lineage>
</organism>
<sequence length="693" mass="76803">MKKILFTLVFALAACSIQAQIDRTKMPEPGPAPEINLKDPQRFELNNGLKVLVVENNKLPRVSIQLSLDNPPILEGDKAGVTSLTASLLGNGSTNIPKDEFNEEVDFLGASINFGSQSAFASSLSKYFPRILELLADAAINPNFTQEEFDKEKERLITSLKTQEKDVSAIAGRVRSALAYGTKHPYGEYVSEETVNNIELADVKNFYRNYFVPANAYMVVIGDVTFEQVQELVTEYFTPWTKASPLSLSYSEPKDAQYTQINFVDVPNAVQSEIAVQNLVSLKMKDSDYLPALVANQILGGGGEGRLFLNLREDKGYTYGSYSRLGNNKWASTTFTATASVRNMVTDSSVVEILKEIDRIIKEPVSETELKNTKAKYVGSFVRALEQPATIARYALNIETEGLPKDFYQTYLERINAITVDDVQKAAQKYFNVKNARIVVAGKGSDVIDNLEKVNFNGKKVPVLYYDKYANKTGKPDYSAAVPEGMTVQSVVDKYFNAIGGKEKVEQITSLKLVYEGEAMGAKIKSEEKRTADKFAQTTYMNDAPMMGVIAKGDELYMKQGGQKRPLPPQMQQDMLSAAKGVFPEQNFVPGGKAKITGTEEVEGKEAVKIEVPGEVVQLVYFYDLETGLKVKEAQIINMNGQTQNQEVIYKDYQEIDGIKFPGIRVGSMGPQKIESKLLEAVINIQVSDADFE</sequence>
<dbReference type="PANTHER" id="PTHR11851">
    <property type="entry name" value="METALLOPROTEASE"/>
    <property type="match status" value="1"/>
</dbReference>
<dbReference type="InterPro" id="IPR011249">
    <property type="entry name" value="Metalloenz_LuxS/M16"/>
</dbReference>
<feature type="chain" id="PRO_5042046055" evidence="1">
    <location>
        <begin position="20"/>
        <end position="693"/>
    </location>
</feature>
<feature type="signal peptide" evidence="1">
    <location>
        <begin position="1"/>
        <end position="19"/>
    </location>
</feature>
<dbReference type="SUPFAM" id="SSF63411">
    <property type="entry name" value="LuxS/MPP-like metallohydrolase"/>
    <property type="match status" value="2"/>
</dbReference>
<comment type="caution">
    <text evidence="4">The sequence shown here is derived from an EMBL/GenBank/DDBJ whole genome shotgun (WGS) entry which is preliminary data.</text>
</comment>
<feature type="domain" description="Peptidase M16 C-terminal" evidence="3">
    <location>
        <begin position="198"/>
        <end position="376"/>
    </location>
</feature>
<keyword evidence="5" id="KW-1185">Reference proteome</keyword>
<dbReference type="PANTHER" id="PTHR11851:SF224">
    <property type="entry name" value="PROCESSING PROTEASE"/>
    <property type="match status" value="1"/>
</dbReference>
<dbReference type="EMBL" id="JAPFQP010000001">
    <property type="protein sequence ID" value="MCX2718272.1"/>
    <property type="molecule type" value="Genomic_DNA"/>
</dbReference>
<dbReference type="RefSeq" id="WP_266010266.1">
    <property type="nucleotide sequence ID" value="NZ_JAPFQP010000001.1"/>
</dbReference>
<evidence type="ECO:0000256" key="1">
    <source>
        <dbReference type="SAM" id="SignalP"/>
    </source>
</evidence>
<dbReference type="InterPro" id="IPR050361">
    <property type="entry name" value="MPP/UQCRC_Complex"/>
</dbReference>
<dbReference type="Proteomes" id="UP001207116">
    <property type="component" value="Unassembled WGS sequence"/>
</dbReference>
<evidence type="ECO:0000259" key="2">
    <source>
        <dbReference type="Pfam" id="PF00675"/>
    </source>
</evidence>
<evidence type="ECO:0000313" key="4">
    <source>
        <dbReference type="EMBL" id="MCX2718272.1"/>
    </source>
</evidence>
<feature type="domain" description="Peptidase M16 N-terminal" evidence="2">
    <location>
        <begin position="58"/>
        <end position="180"/>
    </location>
</feature>
<evidence type="ECO:0000313" key="5">
    <source>
        <dbReference type="Proteomes" id="UP001207116"/>
    </source>
</evidence>
<dbReference type="GO" id="GO:0046872">
    <property type="term" value="F:metal ion binding"/>
    <property type="evidence" value="ECO:0007669"/>
    <property type="project" value="InterPro"/>
</dbReference>
<dbReference type="AlphaFoldDB" id="A0AAE3SM17"/>
<evidence type="ECO:0000259" key="3">
    <source>
        <dbReference type="Pfam" id="PF05193"/>
    </source>
</evidence>
<keyword evidence="1" id="KW-0732">Signal</keyword>
<dbReference type="PROSITE" id="PS51257">
    <property type="entry name" value="PROKAR_LIPOPROTEIN"/>
    <property type="match status" value="1"/>
</dbReference>
<dbReference type="Gene3D" id="3.30.830.10">
    <property type="entry name" value="Metalloenzyme, LuxS/M16 peptidase-like"/>
    <property type="match status" value="2"/>
</dbReference>
<dbReference type="Pfam" id="PF05193">
    <property type="entry name" value="Peptidase_M16_C"/>
    <property type="match status" value="1"/>
</dbReference>
<dbReference type="InterPro" id="IPR011765">
    <property type="entry name" value="Pept_M16_N"/>
</dbReference>
<dbReference type="InterPro" id="IPR007863">
    <property type="entry name" value="Peptidase_M16_C"/>
</dbReference>